<evidence type="ECO:0000256" key="2">
    <source>
        <dbReference type="ARBA" id="ARBA00012379"/>
    </source>
</evidence>
<evidence type="ECO:0000256" key="6">
    <source>
        <dbReference type="SAM" id="MobiDB-lite"/>
    </source>
</evidence>
<evidence type="ECO:0000256" key="3">
    <source>
        <dbReference type="ARBA" id="ARBA00022801"/>
    </source>
</evidence>
<accession>A0ABQ6NRA9</accession>
<dbReference type="Proteomes" id="UP001285921">
    <property type="component" value="Unassembled WGS sequence"/>
</dbReference>
<evidence type="ECO:0000256" key="5">
    <source>
        <dbReference type="ARBA" id="ARBA00047686"/>
    </source>
</evidence>
<dbReference type="SUPFAM" id="SSF51283">
    <property type="entry name" value="dUTPase-like"/>
    <property type="match status" value="1"/>
</dbReference>
<dbReference type="RefSeq" id="WP_317981544.1">
    <property type="nucleotide sequence ID" value="NZ_BTCL01000021.1"/>
</dbReference>
<comment type="similarity">
    <text evidence="1">Belongs to the dUTPase family.</text>
</comment>
<dbReference type="PANTHER" id="PTHR11241:SF0">
    <property type="entry name" value="DEOXYURIDINE 5'-TRIPHOSPHATE NUCLEOTIDOHYDROLASE"/>
    <property type="match status" value="1"/>
</dbReference>
<dbReference type="PANTHER" id="PTHR11241">
    <property type="entry name" value="DEOXYURIDINE 5'-TRIPHOSPHATE NUCLEOTIDOHYDROLASE"/>
    <property type="match status" value="1"/>
</dbReference>
<proteinExistence type="inferred from homology"/>
<feature type="domain" description="dUTPase-like" evidence="7">
    <location>
        <begin position="125"/>
        <end position="166"/>
    </location>
</feature>
<sequence>MDVNIRKVRSTATVPTYATVGAAGFDLYAAENVTVSPGQTVLVPLGLQFEIPEGYEMQIRPRSGVTLNTKLRVANSPGTVDSDYTGEVSVILQNVGAAEGIGLPALLIDGTDYAGMPNTIYPLYYIRTGDRIAQGVIAPVSRVSFVETDEELTQTERGENGFGSTGITAEVTA</sequence>
<dbReference type="Gene3D" id="2.70.40.10">
    <property type="match status" value="1"/>
</dbReference>
<feature type="region of interest" description="Disordered" evidence="6">
    <location>
        <begin position="151"/>
        <end position="173"/>
    </location>
</feature>
<dbReference type="InterPro" id="IPR008181">
    <property type="entry name" value="dUTPase"/>
</dbReference>
<dbReference type="InterPro" id="IPR036157">
    <property type="entry name" value="dUTPase-like_sf"/>
</dbReference>
<organism evidence="8 9">
    <name type="scientific">Paenibacillus glycanilyticus</name>
    <dbReference type="NCBI Taxonomy" id="126569"/>
    <lineage>
        <taxon>Bacteria</taxon>
        <taxon>Bacillati</taxon>
        <taxon>Bacillota</taxon>
        <taxon>Bacilli</taxon>
        <taxon>Bacillales</taxon>
        <taxon>Paenibacillaceae</taxon>
        <taxon>Paenibacillus</taxon>
    </lineage>
</organism>
<gene>
    <name evidence="8" type="primary">dut_1</name>
    <name evidence="8" type="ORF">PghCCS26_47530</name>
</gene>
<evidence type="ECO:0000259" key="7">
    <source>
        <dbReference type="Pfam" id="PF00692"/>
    </source>
</evidence>
<dbReference type="InterPro" id="IPR029054">
    <property type="entry name" value="dUTPase-like"/>
</dbReference>
<dbReference type="Pfam" id="PF00692">
    <property type="entry name" value="dUTPase"/>
    <property type="match status" value="2"/>
</dbReference>
<comment type="caution">
    <text evidence="8">The sequence shown here is derived from an EMBL/GenBank/DDBJ whole genome shotgun (WGS) entry which is preliminary data.</text>
</comment>
<evidence type="ECO:0000313" key="9">
    <source>
        <dbReference type="Proteomes" id="UP001285921"/>
    </source>
</evidence>
<dbReference type="NCBIfam" id="NF001862">
    <property type="entry name" value="PRK00601.1"/>
    <property type="match status" value="1"/>
</dbReference>
<evidence type="ECO:0000313" key="8">
    <source>
        <dbReference type="EMBL" id="GMK47623.1"/>
    </source>
</evidence>
<name>A0ABQ6NRA9_9BACL</name>
<protein>
    <recommendedName>
        <fullName evidence="2">dUTP diphosphatase</fullName>
        <ecNumber evidence="2">3.6.1.23</ecNumber>
    </recommendedName>
</protein>
<dbReference type="NCBIfam" id="TIGR00576">
    <property type="entry name" value="dut"/>
    <property type="match status" value="1"/>
</dbReference>
<comment type="catalytic activity">
    <reaction evidence="5">
        <text>dUTP + H2O = dUMP + diphosphate + H(+)</text>
        <dbReference type="Rhea" id="RHEA:10248"/>
        <dbReference type="ChEBI" id="CHEBI:15377"/>
        <dbReference type="ChEBI" id="CHEBI:15378"/>
        <dbReference type="ChEBI" id="CHEBI:33019"/>
        <dbReference type="ChEBI" id="CHEBI:61555"/>
        <dbReference type="ChEBI" id="CHEBI:246422"/>
        <dbReference type="EC" id="3.6.1.23"/>
    </reaction>
</comment>
<keyword evidence="9" id="KW-1185">Reference proteome</keyword>
<dbReference type="CDD" id="cd07557">
    <property type="entry name" value="trimeric_dUTPase"/>
    <property type="match status" value="1"/>
</dbReference>
<feature type="domain" description="dUTPase-like" evidence="7">
    <location>
        <begin position="12"/>
        <end position="96"/>
    </location>
</feature>
<keyword evidence="3" id="KW-0378">Hydrolase</keyword>
<dbReference type="EMBL" id="BTCL01000021">
    <property type="protein sequence ID" value="GMK47623.1"/>
    <property type="molecule type" value="Genomic_DNA"/>
</dbReference>
<evidence type="ECO:0000256" key="1">
    <source>
        <dbReference type="ARBA" id="ARBA00006581"/>
    </source>
</evidence>
<evidence type="ECO:0000256" key="4">
    <source>
        <dbReference type="ARBA" id="ARBA00023080"/>
    </source>
</evidence>
<keyword evidence="4" id="KW-0546">Nucleotide metabolism</keyword>
<dbReference type="InterPro" id="IPR033704">
    <property type="entry name" value="dUTPase_trimeric"/>
</dbReference>
<reference evidence="8 9" key="1">
    <citation type="submission" date="2023-05" db="EMBL/GenBank/DDBJ databases">
        <title>Draft genome of Paenibacillus sp. CCS26.</title>
        <authorList>
            <person name="Akita H."/>
            <person name="Shinto Y."/>
            <person name="Kimura Z."/>
        </authorList>
    </citation>
    <scope>NUCLEOTIDE SEQUENCE [LARGE SCALE GENOMIC DNA]</scope>
    <source>
        <strain evidence="8 9">CCS26</strain>
    </source>
</reference>
<dbReference type="EC" id="3.6.1.23" evidence="2"/>